<keyword evidence="7 11" id="KW-0689">Ribosomal protein</keyword>
<dbReference type="GO" id="GO:0005840">
    <property type="term" value="C:ribosome"/>
    <property type="evidence" value="ECO:0007669"/>
    <property type="project" value="UniProtKB-KW"/>
</dbReference>
<comment type="similarity">
    <text evidence="2 11">Belongs to the bacterial ribosomal protein bL9 family.</text>
</comment>
<evidence type="ECO:0000313" key="19">
    <source>
        <dbReference type="Proteomes" id="UP000289841"/>
    </source>
</evidence>
<dbReference type="Pfam" id="PF24898">
    <property type="entry name" value="GGDEF_GdpP"/>
    <property type="match status" value="1"/>
</dbReference>
<name>A0A449BCP7_HAPAX</name>
<dbReference type="Pfam" id="PF02272">
    <property type="entry name" value="DHHA1"/>
    <property type="match status" value="1"/>
</dbReference>
<reference evidence="18 19" key="1">
    <citation type="submission" date="2019-01" db="EMBL/GenBank/DDBJ databases">
        <authorList>
            <consortium name="Pathogen Informatics"/>
        </authorList>
    </citation>
    <scope>NUCLEOTIDE SEQUENCE [LARGE SCALE GENOMIC DNA]</scope>
    <source>
        <strain evidence="18 19">NCTC10138</strain>
    </source>
</reference>
<dbReference type="InterPro" id="IPR020069">
    <property type="entry name" value="Ribosomal_bL9_C"/>
</dbReference>
<dbReference type="GO" id="GO:0005886">
    <property type="term" value="C:plasma membrane"/>
    <property type="evidence" value="ECO:0007669"/>
    <property type="project" value="UniProtKB-SubCell"/>
</dbReference>
<dbReference type="PANTHER" id="PTHR47618:SF2">
    <property type="entry name" value="CYCLIC-DI-AMP PHOSPHODIESTERASE GDPP"/>
    <property type="match status" value="1"/>
</dbReference>
<keyword evidence="10 11" id="KW-0687">Ribonucleoprotein</keyword>
<dbReference type="InterPro" id="IPR049553">
    <property type="entry name" value="GdpP-like_PAS"/>
</dbReference>
<feature type="domain" description="Cyclic-di-AMP phosphodiesterase GdpP-like PAS" evidence="17">
    <location>
        <begin position="82"/>
        <end position="170"/>
    </location>
</feature>
<evidence type="ECO:0000259" key="14">
    <source>
        <dbReference type="Pfam" id="PF01368"/>
    </source>
</evidence>
<dbReference type="RefSeq" id="WP_052589928.1">
    <property type="nucleotide sequence ID" value="NZ_LR215048.1"/>
</dbReference>
<dbReference type="GO" id="GO:0019843">
    <property type="term" value="F:rRNA binding"/>
    <property type="evidence" value="ECO:0007669"/>
    <property type="project" value="UniProtKB-UniRule"/>
</dbReference>
<dbReference type="HAMAP" id="MF_00503">
    <property type="entry name" value="Ribosomal_bL9"/>
    <property type="match status" value="1"/>
</dbReference>
<protein>
    <recommendedName>
        <fullName evidence="11">Large ribosomal subunit protein bL9</fullName>
    </recommendedName>
</protein>
<evidence type="ECO:0000256" key="8">
    <source>
        <dbReference type="ARBA" id="ARBA00022989"/>
    </source>
</evidence>
<dbReference type="InterPro" id="IPR003156">
    <property type="entry name" value="DHHA1_dom"/>
</dbReference>
<dbReference type="GO" id="GO:0003735">
    <property type="term" value="F:structural constituent of ribosome"/>
    <property type="evidence" value="ECO:0007669"/>
    <property type="project" value="InterPro"/>
</dbReference>
<dbReference type="Proteomes" id="UP000289841">
    <property type="component" value="Chromosome"/>
</dbReference>
<feature type="domain" description="DHHA1" evidence="15">
    <location>
        <begin position="575"/>
        <end position="657"/>
    </location>
</feature>
<organism evidence="18 19">
    <name type="scientific">Haploplasma axanthum</name>
    <name type="common">Acholeplasma axanthum</name>
    <dbReference type="NCBI Taxonomy" id="29552"/>
    <lineage>
        <taxon>Bacteria</taxon>
        <taxon>Bacillati</taxon>
        <taxon>Mycoplasmatota</taxon>
        <taxon>Mollicutes</taxon>
        <taxon>Acholeplasmatales</taxon>
        <taxon>Acholeplasmataceae</taxon>
        <taxon>Haploplasma</taxon>
    </lineage>
</organism>
<evidence type="ECO:0000256" key="10">
    <source>
        <dbReference type="ARBA" id="ARBA00023274"/>
    </source>
</evidence>
<dbReference type="InterPro" id="IPR038763">
    <property type="entry name" value="DHH_sf"/>
</dbReference>
<dbReference type="OrthoDB" id="9759476at2"/>
<dbReference type="Pfam" id="PF01281">
    <property type="entry name" value="Ribosomal_L9_N"/>
    <property type="match status" value="1"/>
</dbReference>
<dbReference type="InterPro" id="IPR020594">
    <property type="entry name" value="Ribosomal_bL9_bac/chp"/>
</dbReference>
<evidence type="ECO:0000256" key="1">
    <source>
        <dbReference type="ARBA" id="ARBA00004651"/>
    </source>
</evidence>
<dbReference type="Gene3D" id="3.10.430.100">
    <property type="entry name" value="Ribosomal protein L9, C-terminal domain"/>
    <property type="match status" value="1"/>
</dbReference>
<dbReference type="Gene3D" id="3.30.450.20">
    <property type="entry name" value="PAS domain"/>
    <property type="match status" value="1"/>
</dbReference>
<keyword evidence="5 11" id="KW-0699">rRNA-binding</keyword>
<dbReference type="KEGG" id="aaxa:NCTC10138_00580"/>
<dbReference type="SUPFAM" id="SSF55653">
    <property type="entry name" value="Ribosomal protein L9 C-domain"/>
    <property type="match status" value="1"/>
</dbReference>
<dbReference type="Pfam" id="PF01368">
    <property type="entry name" value="DHH"/>
    <property type="match status" value="1"/>
</dbReference>
<dbReference type="InterPro" id="IPR036935">
    <property type="entry name" value="Ribosomal_bL9_N_sf"/>
</dbReference>
<evidence type="ECO:0000256" key="9">
    <source>
        <dbReference type="ARBA" id="ARBA00023136"/>
    </source>
</evidence>
<dbReference type="Pfam" id="PF21370">
    <property type="entry name" value="PAS_GdpP"/>
    <property type="match status" value="1"/>
</dbReference>
<keyword evidence="6 11" id="KW-0694">RNA-binding</keyword>
<dbReference type="Gene3D" id="3.10.310.30">
    <property type="match status" value="1"/>
</dbReference>
<evidence type="ECO:0000256" key="12">
    <source>
        <dbReference type="SAM" id="Phobius"/>
    </source>
</evidence>
<dbReference type="EMBL" id="LR215048">
    <property type="protein sequence ID" value="VEU80221.1"/>
    <property type="molecule type" value="Genomic_DNA"/>
</dbReference>
<dbReference type="SUPFAM" id="SSF64182">
    <property type="entry name" value="DHH phosphoesterases"/>
    <property type="match status" value="1"/>
</dbReference>
<comment type="function">
    <text evidence="11">Binds to the 23S rRNA.</text>
</comment>
<proteinExistence type="inferred from homology"/>
<dbReference type="Pfam" id="PF03948">
    <property type="entry name" value="Ribosomal_L9_C"/>
    <property type="match status" value="1"/>
</dbReference>
<evidence type="ECO:0000259" key="17">
    <source>
        <dbReference type="Pfam" id="PF21370"/>
    </source>
</evidence>
<evidence type="ECO:0000256" key="11">
    <source>
        <dbReference type="HAMAP-Rule" id="MF_00503"/>
    </source>
</evidence>
<dbReference type="NCBIfam" id="TIGR00158">
    <property type="entry name" value="L9"/>
    <property type="match status" value="1"/>
</dbReference>
<dbReference type="Gene3D" id="3.40.5.10">
    <property type="entry name" value="Ribosomal protein L9, N-terminal domain"/>
    <property type="match status" value="1"/>
</dbReference>
<gene>
    <name evidence="11 18" type="primary">rplI</name>
    <name evidence="18" type="ORF">NCTC10138_00580</name>
</gene>
<feature type="domain" description="Ribosomal protein L9" evidence="13">
    <location>
        <begin position="668"/>
        <end position="712"/>
    </location>
</feature>
<evidence type="ECO:0000256" key="5">
    <source>
        <dbReference type="ARBA" id="ARBA00022730"/>
    </source>
</evidence>
<keyword evidence="8 12" id="KW-1133">Transmembrane helix</keyword>
<dbReference type="InterPro" id="IPR001667">
    <property type="entry name" value="DDH_dom"/>
</dbReference>
<feature type="transmembrane region" description="Helical" evidence="12">
    <location>
        <begin position="7"/>
        <end position="23"/>
    </location>
</feature>
<feature type="domain" description="DDH" evidence="14">
    <location>
        <begin position="349"/>
        <end position="507"/>
    </location>
</feature>
<evidence type="ECO:0000256" key="3">
    <source>
        <dbReference type="ARBA" id="ARBA00022475"/>
    </source>
</evidence>
<keyword evidence="3" id="KW-1003">Cell membrane</keyword>
<evidence type="ECO:0000313" key="18">
    <source>
        <dbReference type="EMBL" id="VEU80221.1"/>
    </source>
</evidence>
<comment type="subcellular location">
    <subcellularLocation>
        <location evidence="1">Cell membrane</location>
        <topology evidence="1">Multi-pass membrane protein</topology>
    </subcellularLocation>
</comment>
<dbReference type="PANTHER" id="PTHR47618">
    <property type="entry name" value="BIFUNCTIONAL OLIGORIBONUCLEASE AND PAP PHOSPHATASE NRNA"/>
    <property type="match status" value="1"/>
</dbReference>
<evidence type="ECO:0000259" key="13">
    <source>
        <dbReference type="Pfam" id="PF01281"/>
    </source>
</evidence>
<feature type="transmembrane region" description="Helical" evidence="12">
    <location>
        <begin position="35"/>
        <end position="59"/>
    </location>
</feature>
<evidence type="ECO:0000256" key="6">
    <source>
        <dbReference type="ARBA" id="ARBA00022884"/>
    </source>
</evidence>
<keyword evidence="19" id="KW-1185">Reference proteome</keyword>
<evidence type="ECO:0000256" key="2">
    <source>
        <dbReference type="ARBA" id="ARBA00010605"/>
    </source>
</evidence>
<dbReference type="AlphaFoldDB" id="A0A449BCP7"/>
<dbReference type="NCBIfam" id="NF011110">
    <property type="entry name" value="PRK14538.1"/>
    <property type="match status" value="1"/>
</dbReference>
<sequence length="816" mass="92785">MKKFLPILISILVFILTIVFFYTPLQQVFKTDMRAFVGFILVFVADIMLTVVIFLYVNYNQRRRINKLKERLKMWTDLSLYVNKAGDEVFNELPIGVIIYDKDFEIKWTNPYTLEIFNTKKLVDEDIKTISEKLQVIVESKKSKGIIEINSELYDVINRSEEHFIYLFNVTERERIKSKYNNQLPAMGIIYFDNYEESLGNLDVSLQSSIKGEYLAAIDDWLTKYDGYLKPYTGDRIIFMVYRKDLSRMIIDKFDILEKIRSISSKNNVRVTLSIGVASWDVNYDDLGTYAQNAIDLAEKRGGDQAVVNIQNQKIEYFGAKSDASAKSSKVGARVNAQTLKEYIKKASQIFIMGHDQTDLDSFGSMLAVYYMAKIDNKKVYKLYDEDKLDMTVKKVLKEIKTVDPKHTVFENVIDTNKALEINDEETLVIIVDTQSPKIVISKEVLEASKKVIVIDHHRVGDDGFDSIFSYIEPYASSTIELVMELISFYDESIKFTNLEASIMYGGLVLDTNNFTTRTGVRTFEVAYKLRELEADPELVKSWLRKDLDRTLGINKLLSTAKVYLSRFVFMISNEEQEDRVILAQTSEEALSIEGVDAAFTIAPVNGVPSVSARSISGINVQLVMEHIGGGGHINSAAAQIKDKTVDEVYKEIKEFLDMEYGTEGEEMDIILLEDVKGRGKKDDVIKVASGYANFLIKQGKAILANDENVRILRDAQAEEKRKNDEHLELMKKLKADIESKSVTIEIQKGKDGKLFGSVTSKGIAEEFEKQNGILIDRKKIDLPAEINSAGIYTAIVSLHRDVKANIEINVIEKQG</sequence>
<feature type="domain" description="Large ribosomal subunit protein bL9 C-terminal" evidence="16">
    <location>
        <begin position="731"/>
        <end position="812"/>
    </location>
</feature>
<dbReference type="InterPro" id="IPR036791">
    <property type="entry name" value="Ribosomal_bL9_C_sf"/>
</dbReference>
<dbReference type="STRING" id="1278311.GCA_000428705_01156"/>
<dbReference type="InterPro" id="IPR051319">
    <property type="entry name" value="Oligoribo/pAp-PDE_c-di-AMP_PDE"/>
</dbReference>
<dbReference type="SUPFAM" id="SSF55658">
    <property type="entry name" value="L9 N-domain-like"/>
    <property type="match status" value="1"/>
</dbReference>
<dbReference type="GO" id="GO:0006412">
    <property type="term" value="P:translation"/>
    <property type="evidence" value="ECO:0007669"/>
    <property type="project" value="UniProtKB-UniRule"/>
</dbReference>
<keyword evidence="9 12" id="KW-0472">Membrane</keyword>
<keyword evidence="4 12" id="KW-0812">Transmembrane</keyword>
<accession>A0A449BCP7</accession>
<dbReference type="Gene3D" id="3.90.1640.10">
    <property type="entry name" value="inorganic pyrophosphatase (n-terminal core)"/>
    <property type="match status" value="1"/>
</dbReference>
<evidence type="ECO:0000259" key="15">
    <source>
        <dbReference type="Pfam" id="PF02272"/>
    </source>
</evidence>
<dbReference type="InterPro" id="IPR009027">
    <property type="entry name" value="Ribosomal_bL9/RNase_H1_N"/>
</dbReference>
<evidence type="ECO:0000256" key="4">
    <source>
        <dbReference type="ARBA" id="ARBA00022692"/>
    </source>
</evidence>
<evidence type="ECO:0000259" key="16">
    <source>
        <dbReference type="Pfam" id="PF03948"/>
    </source>
</evidence>
<dbReference type="GO" id="GO:1990904">
    <property type="term" value="C:ribonucleoprotein complex"/>
    <property type="evidence" value="ECO:0007669"/>
    <property type="project" value="UniProtKB-KW"/>
</dbReference>
<evidence type="ECO:0000256" key="7">
    <source>
        <dbReference type="ARBA" id="ARBA00022980"/>
    </source>
</evidence>
<dbReference type="InterPro" id="IPR020070">
    <property type="entry name" value="Ribosomal_bL9_N"/>
</dbReference>